<dbReference type="GO" id="GO:0016655">
    <property type="term" value="F:oxidoreductase activity, acting on NAD(P)H, quinone or similar compound as acceptor"/>
    <property type="evidence" value="ECO:0007669"/>
    <property type="project" value="UniProtKB-UniRule"/>
</dbReference>
<keyword evidence="8 16" id="KW-1278">Translocase</keyword>
<comment type="catalytic activity">
    <reaction evidence="16 17">
        <text>a ubiquinone + n Na(+)(in) + NADH + H(+) = a ubiquinol + n Na(+)(out) + NAD(+)</text>
        <dbReference type="Rhea" id="RHEA:47748"/>
        <dbReference type="Rhea" id="RHEA-COMP:9565"/>
        <dbReference type="Rhea" id="RHEA-COMP:9566"/>
        <dbReference type="ChEBI" id="CHEBI:15378"/>
        <dbReference type="ChEBI" id="CHEBI:16389"/>
        <dbReference type="ChEBI" id="CHEBI:17976"/>
        <dbReference type="ChEBI" id="CHEBI:29101"/>
        <dbReference type="ChEBI" id="CHEBI:57540"/>
        <dbReference type="ChEBI" id="CHEBI:57945"/>
        <dbReference type="EC" id="7.2.1.1"/>
    </reaction>
</comment>
<evidence type="ECO:0000256" key="9">
    <source>
        <dbReference type="ARBA" id="ARBA00022989"/>
    </source>
</evidence>
<dbReference type="GO" id="GO:0010181">
    <property type="term" value="F:FMN binding"/>
    <property type="evidence" value="ECO:0007669"/>
    <property type="project" value="UniProtKB-UniRule"/>
</dbReference>
<evidence type="ECO:0000256" key="1">
    <source>
        <dbReference type="ARBA" id="ARBA00022448"/>
    </source>
</evidence>
<dbReference type="InterPro" id="IPR010204">
    <property type="entry name" value="NqrC"/>
</dbReference>
<keyword evidence="3" id="KW-0997">Cell inner membrane</keyword>
<keyword evidence="2 16" id="KW-1003">Cell membrane</keyword>
<proteinExistence type="inferred from homology"/>
<keyword evidence="15 16" id="KW-0739">Sodium transport</keyword>
<keyword evidence="14 16" id="KW-0472">Membrane</keyword>
<gene>
    <name evidence="16 19" type="primary">nqrC</name>
    <name evidence="19" type="ORF">OU798_04600</name>
</gene>
<evidence type="ECO:0000256" key="15">
    <source>
        <dbReference type="ARBA" id="ARBA00023201"/>
    </source>
</evidence>
<evidence type="ECO:0000256" key="14">
    <source>
        <dbReference type="ARBA" id="ARBA00023136"/>
    </source>
</evidence>
<dbReference type="RefSeq" id="WP_343331945.1">
    <property type="nucleotide sequence ID" value="NZ_JAPOHD010000008.1"/>
</dbReference>
<evidence type="ECO:0000256" key="7">
    <source>
        <dbReference type="ARBA" id="ARBA00022692"/>
    </source>
</evidence>
<comment type="cofactor">
    <cofactor evidence="16 17">
        <name>FMN</name>
        <dbReference type="ChEBI" id="CHEBI:58210"/>
    </cofactor>
</comment>
<dbReference type="NCBIfam" id="TIGR01938">
    <property type="entry name" value="nqrC"/>
    <property type="match status" value="1"/>
</dbReference>
<dbReference type="EC" id="7.2.1.1" evidence="16 17"/>
<evidence type="ECO:0000256" key="6">
    <source>
        <dbReference type="ARBA" id="ARBA00022643"/>
    </source>
</evidence>
<keyword evidence="4 16" id="KW-0597">Phosphoprotein</keyword>
<comment type="caution">
    <text evidence="19">The sequence shown here is derived from an EMBL/GenBank/DDBJ whole genome shotgun (WGS) entry which is preliminary data.</text>
</comment>
<protein>
    <recommendedName>
        <fullName evidence="16 17">Na(+)-translocating NADH-quinone reductase subunit C</fullName>
        <shortName evidence="16 17">Na(+)-NQR subunit C</shortName>
        <shortName evidence="16 17">Na(+)-translocating NQR subunit C</shortName>
        <ecNumber evidence="16 17">7.2.1.1</ecNumber>
    </recommendedName>
    <alternativeName>
        <fullName evidence="16 17">NQR complex subunit C</fullName>
    </alternativeName>
    <alternativeName>
        <fullName evidence="16 17">NQR-1 subunit C</fullName>
    </alternativeName>
</protein>
<evidence type="ECO:0000256" key="12">
    <source>
        <dbReference type="ARBA" id="ARBA00023065"/>
    </source>
</evidence>
<keyword evidence="5 16" id="KW-0285">Flavoprotein</keyword>
<dbReference type="EMBL" id="JAPOHD010000008">
    <property type="protein sequence ID" value="MCY1719607.1"/>
    <property type="molecule type" value="Genomic_DNA"/>
</dbReference>
<reference evidence="19" key="1">
    <citation type="submission" date="2022-11" db="EMBL/GenBank/DDBJ databases">
        <title>Marilongibacter aestuarii gen. nov., sp. nov., isolated from tidal flat sediment.</title>
        <authorList>
            <person name="Jiayan W."/>
        </authorList>
    </citation>
    <scope>NUCLEOTIDE SEQUENCE</scope>
    <source>
        <strain evidence="19">Z1-6</strain>
    </source>
</reference>
<keyword evidence="13 16" id="KW-0830">Ubiquinone</keyword>
<name>A0A9X3J576_9BACT</name>
<evidence type="ECO:0000256" key="11">
    <source>
        <dbReference type="ARBA" id="ARBA00023053"/>
    </source>
</evidence>
<evidence type="ECO:0000256" key="13">
    <source>
        <dbReference type="ARBA" id="ARBA00023075"/>
    </source>
</evidence>
<dbReference type="PANTHER" id="PTHR37838">
    <property type="entry name" value="NA(+)-TRANSLOCATING NADH-QUINONE REDUCTASE SUBUNIT C"/>
    <property type="match status" value="1"/>
</dbReference>
<dbReference type="InterPro" id="IPR007329">
    <property type="entry name" value="FMN-bd"/>
</dbReference>
<dbReference type="AlphaFoldDB" id="A0A9X3J576"/>
<evidence type="ECO:0000313" key="19">
    <source>
        <dbReference type="EMBL" id="MCY1719607.1"/>
    </source>
</evidence>
<evidence type="ECO:0000256" key="8">
    <source>
        <dbReference type="ARBA" id="ARBA00022967"/>
    </source>
</evidence>
<feature type="transmembrane region" description="Helical" evidence="16">
    <location>
        <begin position="12"/>
        <end position="31"/>
    </location>
</feature>
<keyword evidence="9 16" id="KW-1133">Transmembrane helix</keyword>
<evidence type="ECO:0000256" key="5">
    <source>
        <dbReference type="ARBA" id="ARBA00022630"/>
    </source>
</evidence>
<comment type="subunit">
    <text evidence="16 17">Composed of six subunits; NqrA, NqrB, NqrC, NqrD, NqrE and NqrF.</text>
</comment>
<keyword evidence="10 16" id="KW-0520">NAD</keyword>
<evidence type="ECO:0000313" key="20">
    <source>
        <dbReference type="Proteomes" id="UP001145087"/>
    </source>
</evidence>
<evidence type="ECO:0000256" key="2">
    <source>
        <dbReference type="ARBA" id="ARBA00022475"/>
    </source>
</evidence>
<dbReference type="PANTHER" id="PTHR37838:SF1">
    <property type="entry name" value="NA(+)-TRANSLOCATING NADH-QUINONE REDUCTASE SUBUNIT C"/>
    <property type="match status" value="1"/>
</dbReference>
<keyword evidence="12 16" id="KW-0406">Ion transport</keyword>
<comment type="subcellular location">
    <subcellularLocation>
        <location evidence="16">Cell membrane</location>
        <topology evidence="16">Single-pass membrane protein</topology>
    </subcellularLocation>
</comment>
<dbReference type="SMART" id="SM00900">
    <property type="entry name" value="FMN_bind"/>
    <property type="match status" value="1"/>
</dbReference>
<feature type="modified residue" description="FMN phosphoryl threonine" evidence="16">
    <location>
        <position position="206"/>
    </location>
</feature>
<evidence type="ECO:0000256" key="16">
    <source>
        <dbReference type="HAMAP-Rule" id="MF_00427"/>
    </source>
</evidence>
<keyword evidence="1 16" id="KW-0813">Transport</keyword>
<keyword evidence="7 16" id="KW-0812">Transmembrane</keyword>
<dbReference type="HAMAP" id="MF_00427">
    <property type="entry name" value="NqrC"/>
    <property type="match status" value="1"/>
</dbReference>
<comment type="caution">
    <text evidence="16">Lacks conserved residue(s) required for the propagation of feature annotation.</text>
</comment>
<evidence type="ECO:0000256" key="10">
    <source>
        <dbReference type="ARBA" id="ARBA00023027"/>
    </source>
</evidence>
<sequence>MDRNSNTYTFLYAAIMVIIVAAVLASVSMALKPAQKKNVAIEKKQNILASVNIESTAATAEAIYAEKIIGEYVVTVKGEQVEGDAFTTDLKKERAKDAADMLLPVFEVKTDDGLKYVLPLYGAGLWGPVWGYVSLSDDMNTIYGANFDHEGETPGLGAEISTTAFEAPFKGKKIFDESGKLVSILVAKVGQVAPEEHKVDAISGGTITSKGLEQMLQDDFTAYEEFLNKKK</sequence>
<accession>A0A9X3J576</accession>
<dbReference type="GO" id="GO:0006814">
    <property type="term" value="P:sodium ion transport"/>
    <property type="evidence" value="ECO:0007669"/>
    <property type="project" value="UniProtKB-UniRule"/>
</dbReference>
<keyword evidence="6 16" id="KW-0288">FMN</keyword>
<feature type="domain" description="FMN-binding" evidence="18">
    <location>
        <begin position="124"/>
        <end position="223"/>
    </location>
</feature>
<keyword evidence="11 16" id="KW-0915">Sodium</keyword>
<comment type="similarity">
    <text evidence="16 17">Belongs to the NqrC family.</text>
</comment>
<evidence type="ECO:0000256" key="3">
    <source>
        <dbReference type="ARBA" id="ARBA00022519"/>
    </source>
</evidence>
<evidence type="ECO:0000256" key="17">
    <source>
        <dbReference type="PIRNR" id="PIRNR009437"/>
    </source>
</evidence>
<keyword evidence="20" id="KW-1185">Reference proteome</keyword>
<evidence type="ECO:0000256" key="4">
    <source>
        <dbReference type="ARBA" id="ARBA00022553"/>
    </source>
</evidence>
<dbReference type="PIRSF" id="PIRSF009437">
    <property type="entry name" value="NQR-1_subunit_C"/>
    <property type="match status" value="1"/>
</dbReference>
<organism evidence="19 20">
    <name type="scientific">Draconibacterium aestuarii</name>
    <dbReference type="NCBI Taxonomy" id="2998507"/>
    <lineage>
        <taxon>Bacteria</taxon>
        <taxon>Pseudomonadati</taxon>
        <taxon>Bacteroidota</taxon>
        <taxon>Bacteroidia</taxon>
        <taxon>Marinilabiliales</taxon>
        <taxon>Prolixibacteraceae</taxon>
        <taxon>Draconibacterium</taxon>
    </lineage>
</organism>
<comment type="function">
    <text evidence="16">NQR complex catalyzes the reduction of ubiquinone-1 to ubiquinol by two successive reactions, coupled with the transport of Na(+) ions from the cytoplasm to the periplasm. NqrA to NqrE are probably involved in the second step, the conversion of ubisemiquinone to ubiquinol.</text>
</comment>
<evidence type="ECO:0000259" key="18">
    <source>
        <dbReference type="SMART" id="SM00900"/>
    </source>
</evidence>
<dbReference type="Proteomes" id="UP001145087">
    <property type="component" value="Unassembled WGS sequence"/>
</dbReference>
<dbReference type="Pfam" id="PF04205">
    <property type="entry name" value="FMN_bind"/>
    <property type="match status" value="1"/>
</dbReference>
<dbReference type="GO" id="GO:0005886">
    <property type="term" value="C:plasma membrane"/>
    <property type="evidence" value="ECO:0007669"/>
    <property type="project" value="UniProtKB-SubCell"/>
</dbReference>